<proteinExistence type="predicted"/>
<dbReference type="eggNOG" id="ENOG502SDJG">
    <property type="taxonomic scope" value="Eukaryota"/>
</dbReference>
<dbReference type="EMBL" id="DS232650">
    <property type="protein sequence ID" value="EDS44423.1"/>
    <property type="molecule type" value="Genomic_DNA"/>
</dbReference>
<dbReference type="InterPro" id="IPR053236">
    <property type="entry name" value="Cornifin"/>
</dbReference>
<sequence>MNTADSNHTPASSGDNWIREGGGGRCRGVECLRVVVGVQFRVFPRCNGGVRVVLLPSSTRNKLWGSGEGIAGCLEPRLPGLPVCIPGSCCASQFPGNIPDSEHVPAGMGLRTTSQEQSFALSASTKPATGRSRGLVELLSASTPFKGWGSCQWPGMGRIGLVFTGCGIWLNNKLSNLQIFKSSNLQIFKSSNLQIRKSSKLQIFKSSNLQIFKSSNLQIFKSSNLQIFKSSNLQIFKSSNLQIFKSSNLQIFKSSNLQIFKSSNLQIFKSSNLQIFKSSNLQIFKSSNLQIFKSSNLQIFKSSNLQIFKFSNLQIFKSSNLLIFKSSNLQIFKSSNHQIFMS</sequence>
<name>B0XBS4_CULQU</name>
<dbReference type="VEuPathDB" id="VectorBase:CPIJ016595"/>
<dbReference type="HOGENOM" id="CLU_811998_0_0_1"/>
<dbReference type="EnsemblMetazoa" id="CPIJ016595-RA">
    <property type="protein sequence ID" value="CPIJ016595-PA"/>
    <property type="gene ID" value="CPIJ016595"/>
</dbReference>
<dbReference type="KEGG" id="cqu:CpipJ_CPIJ016595"/>
<evidence type="ECO:0000313" key="1">
    <source>
        <dbReference type="EMBL" id="EDS44423.1"/>
    </source>
</evidence>
<evidence type="ECO:0000313" key="3">
    <source>
        <dbReference type="Proteomes" id="UP000002320"/>
    </source>
</evidence>
<reference evidence="1" key="1">
    <citation type="submission" date="2007-03" db="EMBL/GenBank/DDBJ databases">
        <title>Annotation of Culex pipiens quinquefasciatus.</title>
        <authorList>
            <consortium name="The Broad Institute Genome Sequencing Platform"/>
            <person name="Atkinson P.W."/>
            <person name="Hemingway J."/>
            <person name="Christensen B.M."/>
            <person name="Higgs S."/>
            <person name="Kodira C."/>
            <person name="Hannick L."/>
            <person name="Megy K."/>
            <person name="O'Leary S."/>
            <person name="Pearson M."/>
            <person name="Haas B.J."/>
            <person name="Mauceli E."/>
            <person name="Wortman J.R."/>
            <person name="Lee N.H."/>
            <person name="Guigo R."/>
            <person name="Stanke M."/>
            <person name="Alvarado L."/>
            <person name="Amedeo P."/>
            <person name="Antoine C.H."/>
            <person name="Arensburger P."/>
            <person name="Bidwell S.L."/>
            <person name="Crawford M."/>
            <person name="Camaro F."/>
            <person name="Devon K."/>
            <person name="Engels R."/>
            <person name="Hammond M."/>
            <person name="Howarth C."/>
            <person name="Koehrsen M."/>
            <person name="Lawson D."/>
            <person name="Montgomery P."/>
            <person name="Nene V."/>
            <person name="Nusbaum C."/>
            <person name="Puiu D."/>
            <person name="Romero-Severson J."/>
            <person name="Severson D.W."/>
            <person name="Shumway M."/>
            <person name="Sisk P."/>
            <person name="Stolte C."/>
            <person name="Zeng Q."/>
            <person name="Eisenstadt E."/>
            <person name="Fraser-Liggett C."/>
            <person name="Strausberg R."/>
            <person name="Galagan J."/>
            <person name="Birren B."/>
            <person name="Collins F.H."/>
        </authorList>
    </citation>
    <scope>NUCLEOTIDE SEQUENCE [LARGE SCALE GENOMIC DNA]</scope>
    <source>
        <strain evidence="1">JHB</strain>
    </source>
</reference>
<accession>B0XBS4</accession>
<protein>
    <submittedName>
        <fullName evidence="1 2">Uncharacterized protein</fullName>
    </submittedName>
</protein>
<dbReference type="PANTHER" id="PTHR13884">
    <property type="entry name" value="DUF853 DOMAIN-CONTAINING PROTEIN"/>
    <property type="match status" value="1"/>
</dbReference>
<dbReference type="PANTHER" id="PTHR13884:SF9">
    <property type="entry name" value="PROTEIN CBG13449"/>
    <property type="match status" value="1"/>
</dbReference>
<reference evidence="2" key="2">
    <citation type="submission" date="2021-02" db="UniProtKB">
        <authorList>
            <consortium name="EnsemblMetazoa"/>
        </authorList>
    </citation>
    <scope>IDENTIFICATION</scope>
    <source>
        <strain evidence="2">JHB</strain>
    </source>
</reference>
<dbReference type="AlphaFoldDB" id="B0XBS4"/>
<dbReference type="InParanoid" id="B0XBS4"/>
<keyword evidence="3" id="KW-1185">Reference proteome</keyword>
<dbReference type="Proteomes" id="UP000002320">
    <property type="component" value="Unassembled WGS sequence"/>
</dbReference>
<gene>
    <name evidence="2" type="primary">6050497</name>
    <name evidence="1" type="ORF">CpipJ_CPIJ016595</name>
</gene>
<evidence type="ECO:0000313" key="2">
    <source>
        <dbReference type="EnsemblMetazoa" id="CPIJ016595-PA"/>
    </source>
</evidence>
<organism>
    <name type="scientific">Culex quinquefasciatus</name>
    <name type="common">Southern house mosquito</name>
    <name type="synonym">Culex pungens</name>
    <dbReference type="NCBI Taxonomy" id="7176"/>
    <lineage>
        <taxon>Eukaryota</taxon>
        <taxon>Metazoa</taxon>
        <taxon>Ecdysozoa</taxon>
        <taxon>Arthropoda</taxon>
        <taxon>Hexapoda</taxon>
        <taxon>Insecta</taxon>
        <taxon>Pterygota</taxon>
        <taxon>Neoptera</taxon>
        <taxon>Endopterygota</taxon>
        <taxon>Diptera</taxon>
        <taxon>Nematocera</taxon>
        <taxon>Culicoidea</taxon>
        <taxon>Culicidae</taxon>
        <taxon>Culicinae</taxon>
        <taxon>Culicini</taxon>
        <taxon>Culex</taxon>
        <taxon>Culex</taxon>
    </lineage>
</organism>